<dbReference type="GO" id="GO:0000981">
    <property type="term" value="F:DNA-binding transcription factor activity, RNA polymerase II-specific"/>
    <property type="evidence" value="ECO:0007669"/>
    <property type="project" value="InterPro"/>
</dbReference>
<dbReference type="Proteomes" id="UP000276991">
    <property type="component" value="Unassembled WGS sequence"/>
</dbReference>
<dbReference type="PANTHER" id="PTHR46271">
    <property type="entry name" value="HOMEOBOX PROTEIN, PUTATIVE-RELATED"/>
    <property type="match status" value="1"/>
</dbReference>
<evidence type="ECO:0000256" key="4">
    <source>
        <dbReference type="ARBA" id="ARBA00023242"/>
    </source>
</evidence>
<accession>A0A498SBT7</accession>
<evidence type="ECO:0000256" key="6">
    <source>
        <dbReference type="RuleBase" id="RU000682"/>
    </source>
</evidence>
<dbReference type="Pfam" id="PF00046">
    <property type="entry name" value="Homeodomain"/>
    <property type="match status" value="1"/>
</dbReference>
<dbReference type="InterPro" id="IPR017970">
    <property type="entry name" value="Homeobox_CS"/>
</dbReference>
<dbReference type="PROSITE" id="PS50071">
    <property type="entry name" value="HOMEOBOX_2"/>
    <property type="match status" value="1"/>
</dbReference>
<evidence type="ECO:0000256" key="3">
    <source>
        <dbReference type="ARBA" id="ARBA00023155"/>
    </source>
</evidence>
<name>A0A498SBT7_ACAVI</name>
<proteinExistence type="predicted"/>
<feature type="DNA-binding region" description="Homeobox" evidence="5">
    <location>
        <begin position="76"/>
        <end position="135"/>
    </location>
</feature>
<evidence type="ECO:0000313" key="9">
    <source>
        <dbReference type="EMBL" id="VBB29222.1"/>
    </source>
</evidence>
<feature type="domain" description="Homeobox" evidence="8">
    <location>
        <begin position="74"/>
        <end position="134"/>
    </location>
</feature>
<sequence length="248" mass="28087">MMDELCGSSALLTTNTNNHHHQHHHHHHSISSLIQRNEVQHGHVKVPDLITSPVASGTHQQHSDGNRRRDRESKKQRRNRTTFTTFQLHELEQAFERCHYPDVYARELLAQKVKLPEVRVQVWFQNRRAKWRRQDKAESSAIADLPPVRHNTAGGIPSWAWMTHPDDFSGLMHPFVPQSNGLPGPDMVMKPPSSFCFGYLPTATPTANTYTGITGSGIGGTPSFPDIELQEGVHSENQKNIYSNNMIV</sequence>
<dbReference type="InterPro" id="IPR043562">
    <property type="entry name" value="RAX/RAX2"/>
</dbReference>
<dbReference type="InterPro" id="IPR009057">
    <property type="entry name" value="Homeodomain-like_sf"/>
</dbReference>
<feature type="compositionally biased region" description="Basic residues" evidence="7">
    <location>
        <begin position="18"/>
        <end position="29"/>
    </location>
</feature>
<organism evidence="9 10">
    <name type="scientific">Acanthocheilonema viteae</name>
    <name type="common">Filarial nematode worm</name>
    <name type="synonym">Dipetalonema viteae</name>
    <dbReference type="NCBI Taxonomy" id="6277"/>
    <lineage>
        <taxon>Eukaryota</taxon>
        <taxon>Metazoa</taxon>
        <taxon>Ecdysozoa</taxon>
        <taxon>Nematoda</taxon>
        <taxon>Chromadorea</taxon>
        <taxon>Rhabditida</taxon>
        <taxon>Spirurina</taxon>
        <taxon>Spiruromorpha</taxon>
        <taxon>Filarioidea</taxon>
        <taxon>Onchocercidae</taxon>
        <taxon>Acanthocheilonema</taxon>
    </lineage>
</organism>
<keyword evidence="3 5" id="KW-0371">Homeobox</keyword>
<dbReference type="FunFam" id="1.10.10.60:FF:000679">
    <property type="entry name" value="Homeobox protein aristaless"/>
    <property type="match status" value="1"/>
</dbReference>
<protein>
    <recommendedName>
        <fullName evidence="8">Homeobox domain-containing protein</fullName>
    </recommendedName>
</protein>
<keyword evidence="4 5" id="KW-0539">Nucleus</keyword>
<keyword evidence="10" id="KW-1185">Reference proteome</keyword>
<dbReference type="PROSITE" id="PS00027">
    <property type="entry name" value="HOMEOBOX_1"/>
    <property type="match status" value="1"/>
</dbReference>
<dbReference type="OrthoDB" id="6159439at2759"/>
<dbReference type="PANTHER" id="PTHR46271:SF4">
    <property type="entry name" value="HOMEOBOX PROTEIN, PUTATIVE-RELATED"/>
    <property type="match status" value="1"/>
</dbReference>
<dbReference type="GO" id="GO:0005634">
    <property type="term" value="C:nucleus"/>
    <property type="evidence" value="ECO:0007669"/>
    <property type="project" value="UniProtKB-SubCell"/>
</dbReference>
<dbReference type="InterPro" id="IPR001356">
    <property type="entry name" value="HD"/>
</dbReference>
<dbReference type="STRING" id="6277.A0A498SBT7"/>
<reference evidence="9 10" key="1">
    <citation type="submission" date="2018-08" db="EMBL/GenBank/DDBJ databases">
        <authorList>
            <person name="Laetsch R D."/>
            <person name="Stevens L."/>
            <person name="Kumar S."/>
            <person name="Blaxter L. M."/>
        </authorList>
    </citation>
    <scope>NUCLEOTIDE SEQUENCE [LARGE SCALE GENOMIC DNA]</scope>
</reference>
<evidence type="ECO:0000256" key="7">
    <source>
        <dbReference type="SAM" id="MobiDB-lite"/>
    </source>
</evidence>
<dbReference type="SUPFAM" id="SSF46689">
    <property type="entry name" value="Homeodomain-like"/>
    <property type="match status" value="1"/>
</dbReference>
<dbReference type="CDD" id="cd00086">
    <property type="entry name" value="homeodomain"/>
    <property type="match status" value="1"/>
</dbReference>
<evidence type="ECO:0000256" key="2">
    <source>
        <dbReference type="ARBA" id="ARBA00023125"/>
    </source>
</evidence>
<dbReference type="GO" id="GO:0045944">
    <property type="term" value="P:positive regulation of transcription by RNA polymerase II"/>
    <property type="evidence" value="ECO:0007669"/>
    <property type="project" value="InterPro"/>
</dbReference>
<evidence type="ECO:0000259" key="8">
    <source>
        <dbReference type="PROSITE" id="PS50071"/>
    </source>
</evidence>
<gene>
    <name evidence="9" type="ORF">NAV_LOCUS4027</name>
</gene>
<keyword evidence="2 5" id="KW-0238">DNA-binding</keyword>
<dbReference type="GO" id="GO:0000978">
    <property type="term" value="F:RNA polymerase II cis-regulatory region sequence-specific DNA binding"/>
    <property type="evidence" value="ECO:0007669"/>
    <property type="project" value="TreeGrafter"/>
</dbReference>
<dbReference type="Gene3D" id="1.10.10.60">
    <property type="entry name" value="Homeodomain-like"/>
    <property type="match status" value="1"/>
</dbReference>
<feature type="compositionally biased region" description="Basic and acidic residues" evidence="7">
    <location>
        <begin position="61"/>
        <end position="73"/>
    </location>
</feature>
<evidence type="ECO:0000256" key="5">
    <source>
        <dbReference type="PROSITE-ProRule" id="PRU00108"/>
    </source>
</evidence>
<evidence type="ECO:0000256" key="1">
    <source>
        <dbReference type="ARBA" id="ARBA00004123"/>
    </source>
</evidence>
<evidence type="ECO:0000313" key="10">
    <source>
        <dbReference type="Proteomes" id="UP000276991"/>
    </source>
</evidence>
<dbReference type="GO" id="GO:0030182">
    <property type="term" value="P:neuron differentiation"/>
    <property type="evidence" value="ECO:0007669"/>
    <property type="project" value="UniProtKB-ARBA"/>
</dbReference>
<feature type="region of interest" description="Disordered" evidence="7">
    <location>
        <begin position="14"/>
        <end position="82"/>
    </location>
</feature>
<dbReference type="AlphaFoldDB" id="A0A498SBT7"/>
<dbReference type="EMBL" id="UPTC01000564">
    <property type="protein sequence ID" value="VBB29222.1"/>
    <property type="molecule type" value="Genomic_DNA"/>
</dbReference>
<dbReference type="SMART" id="SM00389">
    <property type="entry name" value="HOX"/>
    <property type="match status" value="1"/>
</dbReference>
<comment type="subcellular location">
    <subcellularLocation>
        <location evidence="1 5 6">Nucleus</location>
    </subcellularLocation>
</comment>